<keyword evidence="3 5" id="KW-1133">Transmembrane helix</keyword>
<gene>
    <name evidence="6" type="ORF">BXYJ_LOCUS10403</name>
</gene>
<feature type="transmembrane region" description="Helical" evidence="5">
    <location>
        <begin position="12"/>
        <end position="36"/>
    </location>
</feature>
<evidence type="ECO:0000256" key="1">
    <source>
        <dbReference type="ARBA" id="ARBA00004141"/>
    </source>
</evidence>
<dbReference type="Proteomes" id="UP000582659">
    <property type="component" value="Unassembled WGS sequence"/>
</dbReference>
<dbReference type="InterPro" id="IPR019408">
    <property type="entry name" value="7TM_GPCR_serpentine_rcpt_Srab"/>
</dbReference>
<dbReference type="AlphaFoldDB" id="A0A7I8X8Q3"/>
<dbReference type="EMBL" id="CAJFDI010000004">
    <property type="protein sequence ID" value="CAD5228355.1"/>
    <property type="molecule type" value="Genomic_DNA"/>
</dbReference>
<evidence type="ECO:0000313" key="6">
    <source>
        <dbReference type="EMBL" id="CAD5228355.1"/>
    </source>
</evidence>
<feature type="transmembrane region" description="Helical" evidence="5">
    <location>
        <begin position="48"/>
        <end position="69"/>
    </location>
</feature>
<comment type="caution">
    <text evidence="6">The sequence shown here is derived from an EMBL/GenBank/DDBJ whole genome shotgun (WGS) entry which is preliminary data.</text>
</comment>
<reference evidence="6" key="1">
    <citation type="submission" date="2020-09" db="EMBL/GenBank/DDBJ databases">
        <authorList>
            <person name="Kikuchi T."/>
        </authorList>
    </citation>
    <scope>NUCLEOTIDE SEQUENCE</scope>
    <source>
        <strain evidence="6">Ka4C1</strain>
    </source>
</reference>
<feature type="transmembrane region" description="Helical" evidence="5">
    <location>
        <begin position="275"/>
        <end position="295"/>
    </location>
</feature>
<organism evidence="6 7">
    <name type="scientific">Bursaphelenchus xylophilus</name>
    <name type="common">Pinewood nematode worm</name>
    <name type="synonym">Aphelenchoides xylophilus</name>
    <dbReference type="NCBI Taxonomy" id="6326"/>
    <lineage>
        <taxon>Eukaryota</taxon>
        <taxon>Metazoa</taxon>
        <taxon>Ecdysozoa</taxon>
        <taxon>Nematoda</taxon>
        <taxon>Chromadorea</taxon>
        <taxon>Rhabditida</taxon>
        <taxon>Tylenchina</taxon>
        <taxon>Tylenchomorpha</taxon>
        <taxon>Aphelenchoidea</taxon>
        <taxon>Aphelenchoididae</taxon>
        <taxon>Bursaphelenchus</taxon>
    </lineage>
</organism>
<keyword evidence="4 5" id="KW-0472">Membrane</keyword>
<evidence type="ECO:0000256" key="5">
    <source>
        <dbReference type="SAM" id="Phobius"/>
    </source>
</evidence>
<feature type="transmembrane region" description="Helical" evidence="5">
    <location>
        <begin position="89"/>
        <end position="111"/>
    </location>
</feature>
<feature type="transmembrane region" description="Helical" evidence="5">
    <location>
        <begin position="132"/>
        <end position="159"/>
    </location>
</feature>
<feature type="transmembrane region" description="Helical" evidence="5">
    <location>
        <begin position="182"/>
        <end position="202"/>
    </location>
</feature>
<protein>
    <submittedName>
        <fullName evidence="6">(pine wood nematode) hypothetical protein</fullName>
    </submittedName>
</protein>
<evidence type="ECO:0000313" key="7">
    <source>
        <dbReference type="Proteomes" id="UP000659654"/>
    </source>
</evidence>
<accession>A0A7I8X8Q3</accession>
<comment type="subcellular location">
    <subcellularLocation>
        <location evidence="1">Membrane</location>
        <topology evidence="1">Multi-pass membrane protein</topology>
    </subcellularLocation>
</comment>
<dbReference type="Pfam" id="PF10292">
    <property type="entry name" value="7TM_GPCR_Srab"/>
    <property type="match status" value="1"/>
</dbReference>
<proteinExistence type="predicted"/>
<dbReference type="Proteomes" id="UP000659654">
    <property type="component" value="Unassembled WGS sequence"/>
</dbReference>
<keyword evidence="2 5" id="KW-0812">Transmembrane</keyword>
<feature type="transmembrane region" description="Helical" evidence="5">
    <location>
        <begin position="231"/>
        <end position="255"/>
    </location>
</feature>
<sequence length="342" mass="39227">MKALSGVDLNAVLFYFSIIELVVAVLTAVLNMYFTVRISQLSTISPNLRTIMTIQTIVASVLPFLHFTATQMPETLYSFENGNYITGTVFYAVMICNQIIVVLFEGKYLLIALERCVAYNARKDYETRGSQLAYKLMGITLFITIPALVLKWTIIWQIFEGAPIDLRLRKTFVLDTYFNGLLPNYVAVLAFVVGAVACFLWLNNKVCNHHAYESSLSERYEIRQTKAVLHYVRSLIISFLILTFICGLGVVSMLYGKHVSHMDDDCVEFKIIYTFLYICLSIYNFTSMLFMISAFPRLQNVIFKDFPFLYGRPSVINSPMKRDHVATSQTYFQQLKDAWDIK</sequence>
<keyword evidence="7" id="KW-1185">Reference proteome</keyword>
<name>A0A7I8X8Q3_BURXY</name>
<dbReference type="EMBL" id="CAJFCV020000004">
    <property type="protein sequence ID" value="CAG9118935.1"/>
    <property type="molecule type" value="Genomic_DNA"/>
</dbReference>
<evidence type="ECO:0000256" key="2">
    <source>
        <dbReference type="ARBA" id="ARBA00022692"/>
    </source>
</evidence>
<evidence type="ECO:0000256" key="3">
    <source>
        <dbReference type="ARBA" id="ARBA00022989"/>
    </source>
</evidence>
<dbReference type="GO" id="GO:0016020">
    <property type="term" value="C:membrane"/>
    <property type="evidence" value="ECO:0007669"/>
    <property type="project" value="UniProtKB-SubCell"/>
</dbReference>
<evidence type="ECO:0000256" key="4">
    <source>
        <dbReference type="ARBA" id="ARBA00023136"/>
    </source>
</evidence>